<protein>
    <submittedName>
        <fullName evidence="1">Uncharacterized protein</fullName>
    </submittedName>
</protein>
<evidence type="ECO:0000313" key="2">
    <source>
        <dbReference type="Proteomes" id="UP000060630"/>
    </source>
</evidence>
<reference evidence="1 2" key="1">
    <citation type="submission" date="2015-11" db="EMBL/GenBank/DDBJ databases">
        <title>Expanding the genomic diversity of Burkholderia species for the development of highly accurate diagnostics.</title>
        <authorList>
            <person name="Sahl J."/>
            <person name="Keim P."/>
            <person name="Wagner D."/>
        </authorList>
    </citation>
    <scope>NUCLEOTIDE SEQUENCE [LARGE SCALE GENOMIC DNA]</scope>
    <source>
        <strain evidence="1 2">MSMB2087WGS</strain>
    </source>
</reference>
<gene>
    <name evidence="1" type="ORF">WL29_22515</name>
</gene>
<accession>A0A106QCX1</accession>
<sequence length="71" mass="8702">MGITQRVFMNSRNAEMKLRARRLRWKTMMLRGPGAWRRIPRTRKVLVLQVFENVGHDEHNCWDEYLIAWFK</sequence>
<comment type="caution">
    <text evidence="1">The sequence shown here is derived from an EMBL/GenBank/DDBJ whole genome shotgun (WGS) entry which is preliminary data.</text>
</comment>
<organism evidence="1 2">
    <name type="scientific">Burkholderia ubonensis</name>
    <dbReference type="NCBI Taxonomy" id="101571"/>
    <lineage>
        <taxon>Bacteria</taxon>
        <taxon>Pseudomonadati</taxon>
        <taxon>Pseudomonadota</taxon>
        <taxon>Betaproteobacteria</taxon>
        <taxon>Burkholderiales</taxon>
        <taxon>Burkholderiaceae</taxon>
        <taxon>Burkholderia</taxon>
        <taxon>Burkholderia cepacia complex</taxon>
    </lineage>
</organism>
<dbReference type="Proteomes" id="UP000060630">
    <property type="component" value="Unassembled WGS sequence"/>
</dbReference>
<proteinExistence type="predicted"/>
<evidence type="ECO:0000313" key="1">
    <source>
        <dbReference type="EMBL" id="KWA84140.1"/>
    </source>
</evidence>
<name>A0A106QCX1_9BURK</name>
<dbReference type="AlphaFoldDB" id="A0A106QCX1"/>
<dbReference type="EMBL" id="LPHD01000049">
    <property type="protein sequence ID" value="KWA84140.1"/>
    <property type="molecule type" value="Genomic_DNA"/>
</dbReference>